<dbReference type="RefSeq" id="WP_222578787.1">
    <property type="nucleotide sequence ID" value="NZ_JAHVHU010000004.1"/>
</dbReference>
<comment type="caution">
    <text evidence="1">The sequence shown here is derived from an EMBL/GenBank/DDBJ whole genome shotgun (WGS) entry which is preliminary data.</text>
</comment>
<accession>A0A953L645</accession>
<sequence length="275" mass="30384">MASFFSHTTLIFILIYHSGECAGQEHPVFTTAYNSCMLSSDAFSADQDAYVLQPGLLPEITSLQLSGNIQSVFTGFDVYALGLHVAVPLPINFGVGLSIMKLGHPDFNSSRITLSVGKQLGKNLSIGTSQSFHQNKIANRGSPWSGSSSVAGLYDTKNWGIALRVDGLMPWKKNDYSNELTIYAGAHVKWSTQTQLFTSIHYTDQRLYPVTALRQELIKNVELIGSFQWYPAQYGVGFIIPLSEQLKSIISTQYHPVLGWSPAIGLQWKGSKQRM</sequence>
<dbReference type="EMBL" id="JAHVHU010000004">
    <property type="protein sequence ID" value="MBY5957267.1"/>
    <property type="molecule type" value="Genomic_DNA"/>
</dbReference>
<evidence type="ECO:0000313" key="2">
    <source>
        <dbReference type="Proteomes" id="UP000753961"/>
    </source>
</evidence>
<protein>
    <submittedName>
        <fullName evidence="1">Uncharacterized protein</fullName>
    </submittedName>
</protein>
<organism evidence="1 2">
    <name type="scientific">Membranihabitans marinus</name>
    <dbReference type="NCBI Taxonomy" id="1227546"/>
    <lineage>
        <taxon>Bacteria</taxon>
        <taxon>Pseudomonadati</taxon>
        <taxon>Bacteroidota</taxon>
        <taxon>Saprospiria</taxon>
        <taxon>Saprospirales</taxon>
        <taxon>Saprospiraceae</taxon>
        <taxon>Membranihabitans</taxon>
    </lineage>
</organism>
<gene>
    <name evidence="1" type="ORF">KUV50_03905</name>
</gene>
<name>A0A953L645_9BACT</name>
<proteinExistence type="predicted"/>
<dbReference type="AlphaFoldDB" id="A0A953L645"/>
<evidence type="ECO:0000313" key="1">
    <source>
        <dbReference type="EMBL" id="MBY5957267.1"/>
    </source>
</evidence>
<keyword evidence="2" id="KW-1185">Reference proteome</keyword>
<reference evidence="1" key="1">
    <citation type="submission" date="2021-06" db="EMBL/GenBank/DDBJ databases">
        <title>44 bacteria genomes isolated from Dapeng, Shenzhen.</title>
        <authorList>
            <person name="Zheng W."/>
            <person name="Yu S."/>
            <person name="Huang Y."/>
        </authorList>
    </citation>
    <scope>NUCLEOTIDE SEQUENCE</scope>
    <source>
        <strain evidence="1">DP5N28-2</strain>
    </source>
</reference>
<dbReference type="Proteomes" id="UP000753961">
    <property type="component" value="Unassembled WGS sequence"/>
</dbReference>